<evidence type="ECO:0008006" key="3">
    <source>
        <dbReference type="Google" id="ProtNLM"/>
    </source>
</evidence>
<dbReference type="EMBL" id="OX459944">
    <property type="protein sequence ID" value="CAI9178594.1"/>
    <property type="molecule type" value="Genomic_DNA"/>
</dbReference>
<sequence>MCVFVVRTCRRRTRCITLASAVSVSHSAFLGRGCAKVKPRGLENEKAYQQVSSWRGKKKLQGPFLPTKWTPKAFVSRCPWTLDKDTSVLGCCPPSPHRS</sequence>
<accession>A0ABN8ZXX8</accession>
<organism evidence="1 2">
    <name type="scientific">Rangifer tarandus platyrhynchus</name>
    <name type="common">Svalbard reindeer</name>
    <dbReference type="NCBI Taxonomy" id="3082113"/>
    <lineage>
        <taxon>Eukaryota</taxon>
        <taxon>Metazoa</taxon>
        <taxon>Chordata</taxon>
        <taxon>Craniata</taxon>
        <taxon>Vertebrata</taxon>
        <taxon>Euteleostomi</taxon>
        <taxon>Mammalia</taxon>
        <taxon>Eutheria</taxon>
        <taxon>Laurasiatheria</taxon>
        <taxon>Artiodactyla</taxon>
        <taxon>Ruminantia</taxon>
        <taxon>Pecora</taxon>
        <taxon>Cervidae</taxon>
        <taxon>Odocoileinae</taxon>
        <taxon>Rangifer</taxon>
    </lineage>
</organism>
<evidence type="ECO:0000313" key="2">
    <source>
        <dbReference type="Proteomes" id="UP001176941"/>
    </source>
</evidence>
<evidence type="ECO:0000313" key="1">
    <source>
        <dbReference type="EMBL" id="CAI9178594.1"/>
    </source>
</evidence>
<protein>
    <recommendedName>
        <fullName evidence="3">Secreted protein</fullName>
    </recommendedName>
</protein>
<dbReference type="Proteomes" id="UP001176941">
    <property type="component" value="Chromosome 8"/>
</dbReference>
<name>A0ABN8ZXX8_RANTA</name>
<gene>
    <name evidence="1" type="ORF">MRATA1EN1_LOCUS27556</name>
</gene>
<proteinExistence type="predicted"/>
<reference evidence="1" key="1">
    <citation type="submission" date="2023-04" db="EMBL/GenBank/DDBJ databases">
        <authorList>
            <consortium name="ELIXIR-Norway"/>
        </authorList>
    </citation>
    <scope>NUCLEOTIDE SEQUENCE [LARGE SCALE GENOMIC DNA]</scope>
</reference>
<keyword evidence="2" id="KW-1185">Reference proteome</keyword>